<sequence length="52" mass="6006">MEGVPQTSAIYSHWKTSPPQLILKQACRIILRVCISLVCLQNAHWNWGVKRM</sequence>
<protein>
    <submittedName>
        <fullName evidence="1">Uncharacterized protein</fullName>
    </submittedName>
</protein>
<name>A0A6H5GAB8_9HEMI</name>
<gene>
    <name evidence="1" type="ORF">NTEN_LOCUS5567</name>
</gene>
<organism evidence="1 2">
    <name type="scientific">Nesidiocoris tenuis</name>
    <dbReference type="NCBI Taxonomy" id="355587"/>
    <lineage>
        <taxon>Eukaryota</taxon>
        <taxon>Metazoa</taxon>
        <taxon>Ecdysozoa</taxon>
        <taxon>Arthropoda</taxon>
        <taxon>Hexapoda</taxon>
        <taxon>Insecta</taxon>
        <taxon>Pterygota</taxon>
        <taxon>Neoptera</taxon>
        <taxon>Paraneoptera</taxon>
        <taxon>Hemiptera</taxon>
        <taxon>Heteroptera</taxon>
        <taxon>Panheteroptera</taxon>
        <taxon>Cimicomorpha</taxon>
        <taxon>Miridae</taxon>
        <taxon>Dicyphina</taxon>
        <taxon>Nesidiocoris</taxon>
    </lineage>
</organism>
<reference evidence="1 2" key="1">
    <citation type="submission" date="2020-02" db="EMBL/GenBank/DDBJ databases">
        <authorList>
            <person name="Ferguson B K."/>
        </authorList>
    </citation>
    <scope>NUCLEOTIDE SEQUENCE [LARGE SCALE GENOMIC DNA]</scope>
</reference>
<dbReference type="Proteomes" id="UP000479000">
    <property type="component" value="Unassembled WGS sequence"/>
</dbReference>
<evidence type="ECO:0000313" key="2">
    <source>
        <dbReference type="Proteomes" id="UP000479000"/>
    </source>
</evidence>
<proteinExistence type="predicted"/>
<accession>A0A6H5GAB8</accession>
<dbReference type="AlphaFoldDB" id="A0A6H5GAB8"/>
<evidence type="ECO:0000313" key="1">
    <source>
        <dbReference type="EMBL" id="CAA9999284.1"/>
    </source>
</evidence>
<dbReference type="EMBL" id="CADCXU010008547">
    <property type="protein sequence ID" value="CAA9999284.1"/>
    <property type="molecule type" value="Genomic_DNA"/>
</dbReference>
<feature type="non-terminal residue" evidence="1">
    <location>
        <position position="52"/>
    </location>
</feature>
<keyword evidence="2" id="KW-1185">Reference proteome</keyword>